<dbReference type="Proteomes" id="UP000601435">
    <property type="component" value="Unassembled WGS sequence"/>
</dbReference>
<dbReference type="OrthoDB" id="10353071at2759"/>
<protein>
    <submittedName>
        <fullName evidence="1">Uncharacterized protein</fullName>
    </submittedName>
</protein>
<feature type="non-terminal residue" evidence="1">
    <location>
        <position position="1"/>
    </location>
</feature>
<gene>
    <name evidence="1" type="ORF">SNEC2469_LOCUS33821</name>
</gene>
<keyword evidence="2" id="KW-1185">Reference proteome</keyword>
<accession>A0A813C8Z8</accession>
<sequence length="401" mass="45330">ADIRTSETRVAKLPVCQKAKMLAPHARKREGSSTVASEKFGGHVTVDHIINRDLRDVGVEGEKVALVAKDVCTNFRNVYPSSTKEAEQVYHRLLHFFRVGDEAKTAMDKEWQKLFDKSCWLHEKVREYRDVAAEAAKVIDVFGSQPGYAKQQADARQAYTQALFKAVETAGLKNGVVTRSAHPFAYVFDKKTAAPARGNPRKRLYIPTNRDAEKFADLSNVRFTDVDEGIVDWPVYLPSPRSKAGAKKEAKEQRFTGTDTICTESVPSMDKPVNVMIYDVKDFLISCVDRRRTYRRQSIASKVLMKIQFAARVARWDLLRVEVDPANHKVRYGGFAGGRSVANLQGLNVGLSDKFQVQFLEDNQATITIVSKGDSEKMRHTDRTQNISFGWLRQQLEVKHF</sequence>
<dbReference type="AlphaFoldDB" id="A0A813C8Z8"/>
<organism evidence="1 2">
    <name type="scientific">Symbiodinium necroappetens</name>
    <dbReference type="NCBI Taxonomy" id="1628268"/>
    <lineage>
        <taxon>Eukaryota</taxon>
        <taxon>Sar</taxon>
        <taxon>Alveolata</taxon>
        <taxon>Dinophyceae</taxon>
        <taxon>Suessiales</taxon>
        <taxon>Symbiodiniaceae</taxon>
        <taxon>Symbiodinium</taxon>
    </lineage>
</organism>
<dbReference type="EMBL" id="CAJNJA010090874">
    <property type="protein sequence ID" value="CAE7940259.1"/>
    <property type="molecule type" value="Genomic_DNA"/>
</dbReference>
<evidence type="ECO:0000313" key="1">
    <source>
        <dbReference type="EMBL" id="CAE7940259.1"/>
    </source>
</evidence>
<comment type="caution">
    <text evidence="1">The sequence shown here is derived from an EMBL/GenBank/DDBJ whole genome shotgun (WGS) entry which is preliminary data.</text>
</comment>
<evidence type="ECO:0000313" key="2">
    <source>
        <dbReference type="Proteomes" id="UP000601435"/>
    </source>
</evidence>
<name>A0A813C8Z8_9DINO</name>
<reference evidence="1" key="1">
    <citation type="submission" date="2021-02" db="EMBL/GenBank/DDBJ databases">
        <authorList>
            <person name="Dougan E. K."/>
            <person name="Rhodes N."/>
            <person name="Thang M."/>
            <person name="Chan C."/>
        </authorList>
    </citation>
    <scope>NUCLEOTIDE SEQUENCE</scope>
</reference>
<proteinExistence type="predicted"/>